<protein>
    <submittedName>
        <fullName evidence="3">HigA family addiction module antidote protein</fullName>
    </submittedName>
</protein>
<dbReference type="RefSeq" id="WP_163465758.1">
    <property type="nucleotide sequence ID" value="NZ_JAAAMG010000026.1"/>
</dbReference>
<reference evidence="3 4" key="1">
    <citation type="submission" date="2020-01" db="EMBL/GenBank/DDBJ databases">
        <title>Jiella pacifica sp. nov.</title>
        <authorList>
            <person name="Xue Z."/>
            <person name="Zhu S."/>
            <person name="Chen J."/>
            <person name="Yang J."/>
        </authorList>
    </citation>
    <scope>NUCLEOTIDE SEQUENCE [LARGE SCALE GENOMIC DNA]</scope>
    <source>
        <strain evidence="3 4">40Bstr34</strain>
    </source>
</reference>
<gene>
    <name evidence="3" type="ORF">GTK09_23060</name>
</gene>
<evidence type="ECO:0000256" key="1">
    <source>
        <dbReference type="SAM" id="MobiDB-lite"/>
    </source>
</evidence>
<dbReference type="GO" id="GO:0003677">
    <property type="term" value="F:DNA binding"/>
    <property type="evidence" value="ECO:0007669"/>
    <property type="project" value="InterPro"/>
</dbReference>
<feature type="domain" description="HTH cro/C1-type" evidence="2">
    <location>
        <begin position="27"/>
        <end position="66"/>
    </location>
</feature>
<evidence type="ECO:0000313" key="4">
    <source>
        <dbReference type="Proteomes" id="UP000469011"/>
    </source>
</evidence>
<sequence>MKKDVLHPGAYVRAHVIPGDMNVTRAAKLLEVSRPTISNFLNGNADLSPEMAARLEAAFGASARELLDRQSAWDAAHTKRATGAPIIGAYVPPFLQSKAARIEEWAASGTAPRQRLSVLLRTLVNSTGAQLSKVDFPGNDDAERAGWDGEVVAGQATSKIPAGHSGWEFGVNVNIKGKADGDFAKSVIGNDAKQRKSMTFVFVTPRRWESKAKWVKEQKAKKLWKDVRAYDASDLEQWLEQSLPGQTWFANETGQDARGTISLDEAWKNWSADCEPSLSPMLFADAVRAAEPTLRRGLTENPSRPLIITADSKDEALAFLSAAFAAESEAFGTYRDRIIVFREPGSLSKLASRVSNFIPVIASRDVEKEFAPFKSSMPSFILYPRNALADEADIILETLNWRSFDTALQAMDLDRDRIDRLARESGRSPTVLRRRLSTLPAISTPDWASDSNLARSLIPYLFGGVWKADNKTDRATLELLAGDVPFDELERRLSALLPLDSSPVWSVGSLRGVVSKIDVLFAIRDAITVADLERFFGVAEVVLSEDDPSLELPEEDRWAASIYGKTREISGALRNGLGETLVLLAVYGPGLFKTRLNFDTEARTNSLVRSLLSPLTAKTLESQIDNVGVYAEAAPETFLSIIEADIKSPDSASTALMRPMSDAMFGSTPRTGLLWALEGMAWSNALFMRTVLVLGQLAERPLNDNLVNKPSNSLAAIFRAWMPQTSANLNAREAALKKLAEKHANTAWQICLDQFSPHSRFGSPSHKPRWRPDGHGLGDPLDGAEPNEFALFAFEMALAWPSHTRDMVCDLLDHLEGVHETLQGRIWDIVDKWAETADDEDRSIVRERIRVTTMTRKGRIKRERRSSTQSHARAKATFERLEPADPVQKHAWLYRKSWVDESVDEIMDDGFDYRARDERIAQQREDAVREVFAAFGIPGLVRLAECGDAGDHVGWSFAVVTADDAALVDAVVELVEGGAVEGARMSVVMGILSQSTERDLLAKSADRVSPKNLVSLLTSALFCRATWNVVETLGADVTDQYWLDVLPNFNRAPDEVTFAIERLLRAERPRAAFWLSHWAMKNLQPRVIFNLLAAVSQGSNEPVGSYLLNPHHLLSAFKFLNNSGDINAEEMAALEFRFIDIFDHDRGRPENLERAIAKNPELFVQAIGFAFKRSDDNEDPPELLLNDDERREDRARAGWKVLDTIKLIPGEKDDGTTDTGALVTWIEHVRAGSALIGRTEVSDQMIGQLLSHAPQDADGVWPSIAVRDALEQTMTDQIEIGLRIALFNSRGAHFRGEGGNQEREIAARHAGWADAMEYSHPRVAAMHRSMERSYLQDAEREDTDAKANRRLIR</sequence>
<comment type="caution">
    <text evidence="3">The sequence shown here is derived from an EMBL/GenBank/DDBJ whole genome shotgun (WGS) entry which is preliminary data.</text>
</comment>
<dbReference type="InterPro" id="IPR010982">
    <property type="entry name" value="Lambda_DNA-bd_dom_sf"/>
</dbReference>
<dbReference type="InterPro" id="IPR001387">
    <property type="entry name" value="Cro/C1-type_HTH"/>
</dbReference>
<dbReference type="Gene3D" id="1.10.260.40">
    <property type="entry name" value="lambda repressor-like DNA-binding domains"/>
    <property type="match status" value="1"/>
</dbReference>
<evidence type="ECO:0000259" key="2">
    <source>
        <dbReference type="PROSITE" id="PS50943"/>
    </source>
</evidence>
<feature type="region of interest" description="Disordered" evidence="1">
    <location>
        <begin position="1334"/>
        <end position="1353"/>
    </location>
</feature>
<organism evidence="3 4">
    <name type="scientific">Jiella pacifica</name>
    <dbReference type="NCBI Taxonomy" id="2696469"/>
    <lineage>
        <taxon>Bacteria</taxon>
        <taxon>Pseudomonadati</taxon>
        <taxon>Pseudomonadota</taxon>
        <taxon>Alphaproteobacteria</taxon>
        <taxon>Hyphomicrobiales</taxon>
        <taxon>Aurantimonadaceae</taxon>
        <taxon>Jiella</taxon>
    </lineage>
</organism>
<dbReference type="SUPFAM" id="SSF47413">
    <property type="entry name" value="lambda repressor-like DNA-binding domains"/>
    <property type="match status" value="1"/>
</dbReference>
<accession>A0A6N9T7F0</accession>
<dbReference type="CDD" id="cd00093">
    <property type="entry name" value="HTH_XRE"/>
    <property type="match status" value="1"/>
</dbReference>
<dbReference type="Pfam" id="PF01381">
    <property type="entry name" value="HTH_3"/>
    <property type="match status" value="1"/>
</dbReference>
<dbReference type="Proteomes" id="UP000469011">
    <property type="component" value="Unassembled WGS sequence"/>
</dbReference>
<proteinExistence type="predicted"/>
<dbReference type="PROSITE" id="PS50943">
    <property type="entry name" value="HTH_CROC1"/>
    <property type="match status" value="1"/>
</dbReference>
<evidence type="ECO:0000313" key="3">
    <source>
        <dbReference type="EMBL" id="NDW07303.1"/>
    </source>
</evidence>
<name>A0A6N9T7F0_9HYPH</name>
<dbReference type="NCBIfam" id="TIGR02607">
    <property type="entry name" value="antidote_HigA"/>
    <property type="match status" value="1"/>
</dbReference>
<dbReference type="EMBL" id="JAAAMG010000026">
    <property type="protein sequence ID" value="NDW07303.1"/>
    <property type="molecule type" value="Genomic_DNA"/>
</dbReference>
<dbReference type="InterPro" id="IPR013430">
    <property type="entry name" value="Toxin_antidote_HigA"/>
</dbReference>
<keyword evidence="4" id="KW-1185">Reference proteome</keyword>